<proteinExistence type="inferred from homology"/>
<dbReference type="AlphaFoldDB" id="A0A1V9E4Q5"/>
<dbReference type="GO" id="GO:0005524">
    <property type="term" value="F:ATP binding"/>
    <property type="evidence" value="ECO:0007669"/>
    <property type="project" value="UniProtKB-KW"/>
</dbReference>
<dbReference type="InterPro" id="IPR027417">
    <property type="entry name" value="P-loop_NTPase"/>
</dbReference>
<dbReference type="Gene3D" id="3.40.50.300">
    <property type="entry name" value="P-loop containing nucleotide triphosphate hydrolases"/>
    <property type="match status" value="1"/>
</dbReference>
<evidence type="ECO:0000313" key="7">
    <source>
        <dbReference type="Proteomes" id="UP000192610"/>
    </source>
</evidence>
<comment type="similarity">
    <text evidence="1">Belongs to the ABC transporter superfamily.</text>
</comment>
<dbReference type="Proteomes" id="UP000192610">
    <property type="component" value="Unassembled WGS sequence"/>
</dbReference>
<keyword evidence="3" id="KW-0547">Nucleotide-binding</keyword>
<dbReference type="SMART" id="SM00382">
    <property type="entry name" value="AAA"/>
    <property type="match status" value="1"/>
</dbReference>
<dbReference type="OrthoDB" id="9782239at2"/>
<accession>A0A1V9E4Q5</accession>
<evidence type="ECO:0000256" key="3">
    <source>
        <dbReference type="ARBA" id="ARBA00022741"/>
    </source>
</evidence>
<organism evidence="6 7">
    <name type="scientific">Niastella yeongjuensis</name>
    <dbReference type="NCBI Taxonomy" id="354355"/>
    <lineage>
        <taxon>Bacteria</taxon>
        <taxon>Pseudomonadati</taxon>
        <taxon>Bacteroidota</taxon>
        <taxon>Chitinophagia</taxon>
        <taxon>Chitinophagales</taxon>
        <taxon>Chitinophagaceae</taxon>
        <taxon>Niastella</taxon>
    </lineage>
</organism>
<dbReference type="InterPro" id="IPR017871">
    <property type="entry name" value="ABC_transporter-like_CS"/>
</dbReference>
<reference evidence="7" key="1">
    <citation type="submission" date="2016-04" db="EMBL/GenBank/DDBJ databases">
        <authorList>
            <person name="Chen L."/>
            <person name="Zhuang W."/>
            <person name="Wang G."/>
        </authorList>
    </citation>
    <scope>NUCLEOTIDE SEQUENCE [LARGE SCALE GENOMIC DNA]</scope>
    <source>
        <strain evidence="7">17621</strain>
    </source>
</reference>
<dbReference type="GO" id="GO:0016887">
    <property type="term" value="F:ATP hydrolysis activity"/>
    <property type="evidence" value="ECO:0007669"/>
    <property type="project" value="InterPro"/>
</dbReference>
<evidence type="ECO:0000313" key="6">
    <source>
        <dbReference type="EMBL" id="OQP41110.1"/>
    </source>
</evidence>
<dbReference type="Pfam" id="PF00005">
    <property type="entry name" value="ABC_tran"/>
    <property type="match status" value="1"/>
</dbReference>
<dbReference type="STRING" id="354355.SAMN05660816_04204"/>
<gene>
    <name evidence="6" type="ORF">A4H97_14255</name>
</gene>
<dbReference type="PROSITE" id="PS00211">
    <property type="entry name" value="ABC_TRANSPORTER_1"/>
    <property type="match status" value="1"/>
</dbReference>
<evidence type="ECO:0000256" key="4">
    <source>
        <dbReference type="ARBA" id="ARBA00022840"/>
    </source>
</evidence>
<dbReference type="PROSITE" id="PS50893">
    <property type="entry name" value="ABC_TRANSPORTER_2"/>
    <property type="match status" value="1"/>
</dbReference>
<dbReference type="FunFam" id="3.40.50.300:FF:000425">
    <property type="entry name" value="Probable ABC transporter, ATP-binding subunit"/>
    <property type="match status" value="1"/>
</dbReference>
<sequence length="321" mass="36033">MVSLQQVTKVFENRPAVNNISFTVSAGETFILLGTSGCGKTTTLKMINRLTEATEGTILVNGKNILEQPATILRRNIGYVVQHNTLFPHYSVAENIAVVPNLLLWDKEKTNARINKLIDKLHLSPNLLGVYPGQLSGGEAQRVNLARALVADPPILLMDEPFGALDTITRSAIRKEFAQLDELKRKTIVMVTHDVQEAFEMGSRICLMDKGRIMQTGKPAELLFHPANDFVRDFFSESWLQLCFMVLKLTDVWPFLLNEPASEYANYEEVSPAITLSKAMQLTKEKNEKKTLLVVNDNTTDKKTITGEGILYAFSEYQRNQ</sequence>
<evidence type="ECO:0000256" key="1">
    <source>
        <dbReference type="ARBA" id="ARBA00005417"/>
    </source>
</evidence>
<dbReference type="PANTHER" id="PTHR43117:SF5">
    <property type="entry name" value="GLYCINE BETAINE UPTAKE SYSTEM ATP-BINDING PROTEIN YEHX"/>
    <property type="match status" value="1"/>
</dbReference>
<keyword evidence="7" id="KW-1185">Reference proteome</keyword>
<dbReference type="EMBL" id="LVXG01000067">
    <property type="protein sequence ID" value="OQP41110.1"/>
    <property type="molecule type" value="Genomic_DNA"/>
</dbReference>
<name>A0A1V9E4Q5_9BACT</name>
<keyword evidence="2" id="KW-0813">Transport</keyword>
<dbReference type="PANTHER" id="PTHR43117">
    <property type="entry name" value="OSMOPROTECTANT IMPORT ATP-BINDING PROTEIN OSMV"/>
    <property type="match status" value="1"/>
</dbReference>
<evidence type="ECO:0000259" key="5">
    <source>
        <dbReference type="PROSITE" id="PS50893"/>
    </source>
</evidence>
<feature type="domain" description="ABC transporter" evidence="5">
    <location>
        <begin position="2"/>
        <end position="235"/>
    </location>
</feature>
<comment type="caution">
    <text evidence="6">The sequence shown here is derived from an EMBL/GenBank/DDBJ whole genome shotgun (WGS) entry which is preliminary data.</text>
</comment>
<keyword evidence="4 6" id="KW-0067">ATP-binding</keyword>
<dbReference type="InterPro" id="IPR003439">
    <property type="entry name" value="ABC_transporter-like_ATP-bd"/>
</dbReference>
<dbReference type="InterPro" id="IPR003593">
    <property type="entry name" value="AAA+_ATPase"/>
</dbReference>
<dbReference type="SUPFAM" id="SSF52540">
    <property type="entry name" value="P-loop containing nucleoside triphosphate hydrolases"/>
    <property type="match status" value="1"/>
</dbReference>
<evidence type="ECO:0000256" key="2">
    <source>
        <dbReference type="ARBA" id="ARBA00022448"/>
    </source>
</evidence>
<dbReference type="GO" id="GO:0015697">
    <property type="term" value="P:quaternary ammonium group transport"/>
    <property type="evidence" value="ECO:0007669"/>
    <property type="project" value="UniProtKB-ARBA"/>
</dbReference>
<protein>
    <submittedName>
        <fullName evidence="6">Glycine/betaine ABC transporter ATP-binding protein</fullName>
    </submittedName>
</protein>